<organism evidence="9 10">
    <name type="scientific">Caldinitratiruptor microaerophilus</name>
    <dbReference type="NCBI Taxonomy" id="671077"/>
    <lineage>
        <taxon>Bacteria</taxon>
        <taxon>Bacillati</taxon>
        <taxon>Bacillota</taxon>
        <taxon>Clostridia</taxon>
        <taxon>Eubacteriales</taxon>
        <taxon>Symbiobacteriaceae</taxon>
        <taxon>Caldinitratiruptor</taxon>
    </lineage>
</organism>
<evidence type="ECO:0000313" key="10">
    <source>
        <dbReference type="Proteomes" id="UP001163687"/>
    </source>
</evidence>
<dbReference type="PANTHER" id="PTHR35007">
    <property type="entry name" value="INTEGRAL MEMBRANE PROTEIN-RELATED"/>
    <property type="match status" value="1"/>
</dbReference>
<feature type="region of interest" description="Disordered" evidence="6">
    <location>
        <begin position="38"/>
        <end position="67"/>
    </location>
</feature>
<name>A0AA35G7T2_9FIRM</name>
<reference evidence="9" key="1">
    <citation type="submission" date="2022-03" db="EMBL/GenBank/DDBJ databases">
        <title>Complete genome sequence of Caldinitratiruptor microaerophilus.</title>
        <authorList>
            <person name="Mukaiyama R."/>
            <person name="Nishiyama T."/>
            <person name="Ueda K."/>
        </authorList>
    </citation>
    <scope>NUCLEOTIDE SEQUENCE</scope>
    <source>
        <strain evidence="9">JCM 16183</strain>
    </source>
</reference>
<evidence type="ECO:0000256" key="4">
    <source>
        <dbReference type="ARBA" id="ARBA00022989"/>
    </source>
</evidence>
<dbReference type="Pfam" id="PF00482">
    <property type="entry name" value="T2SSF"/>
    <property type="match status" value="1"/>
</dbReference>
<dbReference type="AlphaFoldDB" id="A0AA35G7T2"/>
<evidence type="ECO:0000259" key="8">
    <source>
        <dbReference type="Pfam" id="PF00482"/>
    </source>
</evidence>
<dbReference type="Proteomes" id="UP001163687">
    <property type="component" value="Chromosome"/>
</dbReference>
<feature type="transmembrane region" description="Helical" evidence="7">
    <location>
        <begin position="138"/>
        <end position="165"/>
    </location>
</feature>
<keyword evidence="4 7" id="KW-1133">Transmembrane helix</keyword>
<accession>A0AA35G7T2</accession>
<protein>
    <recommendedName>
        <fullName evidence="8">Type II secretion system protein GspF domain-containing protein</fullName>
    </recommendedName>
</protein>
<dbReference type="KEGG" id="cmic:caldi_13350"/>
<evidence type="ECO:0000313" key="9">
    <source>
        <dbReference type="EMBL" id="BDG60245.1"/>
    </source>
</evidence>
<evidence type="ECO:0000256" key="3">
    <source>
        <dbReference type="ARBA" id="ARBA00022692"/>
    </source>
</evidence>
<keyword evidence="2" id="KW-1003">Cell membrane</keyword>
<keyword evidence="10" id="KW-1185">Reference proteome</keyword>
<dbReference type="InterPro" id="IPR018076">
    <property type="entry name" value="T2SS_GspF_dom"/>
</dbReference>
<feature type="transmembrane region" description="Helical" evidence="7">
    <location>
        <begin position="323"/>
        <end position="343"/>
    </location>
</feature>
<evidence type="ECO:0000256" key="6">
    <source>
        <dbReference type="SAM" id="MobiDB-lite"/>
    </source>
</evidence>
<evidence type="ECO:0000256" key="2">
    <source>
        <dbReference type="ARBA" id="ARBA00022475"/>
    </source>
</evidence>
<dbReference type="PANTHER" id="PTHR35007:SF1">
    <property type="entry name" value="PILUS ASSEMBLY PROTEIN"/>
    <property type="match status" value="1"/>
</dbReference>
<feature type="domain" description="Type II secretion system protein GspF" evidence="8">
    <location>
        <begin position="184"/>
        <end position="308"/>
    </location>
</feature>
<evidence type="ECO:0000256" key="1">
    <source>
        <dbReference type="ARBA" id="ARBA00004651"/>
    </source>
</evidence>
<keyword evidence="5 7" id="KW-0472">Membrane</keyword>
<feature type="transmembrane region" description="Helical" evidence="7">
    <location>
        <begin position="292"/>
        <end position="311"/>
    </location>
</feature>
<dbReference type="GO" id="GO:0005886">
    <property type="term" value="C:plasma membrane"/>
    <property type="evidence" value="ECO:0007669"/>
    <property type="project" value="UniProtKB-SubCell"/>
</dbReference>
<dbReference type="RefSeq" id="WP_264844315.1">
    <property type="nucleotide sequence ID" value="NZ_AP025628.1"/>
</dbReference>
<dbReference type="Gene3D" id="1.20.81.30">
    <property type="entry name" value="Type II secretion system (T2SS), domain F"/>
    <property type="match status" value="1"/>
</dbReference>
<dbReference type="EMBL" id="AP025628">
    <property type="protein sequence ID" value="BDG60245.1"/>
    <property type="molecule type" value="Genomic_DNA"/>
</dbReference>
<comment type="subcellular location">
    <subcellularLocation>
        <location evidence="1">Cell membrane</location>
        <topology evidence="1">Multi-pass membrane protein</topology>
    </subcellularLocation>
</comment>
<keyword evidence="3 7" id="KW-0812">Transmembrane</keyword>
<dbReference type="InterPro" id="IPR042094">
    <property type="entry name" value="T2SS_GspF_sf"/>
</dbReference>
<gene>
    <name evidence="9" type="ORF">caldi_13350</name>
</gene>
<proteinExistence type="predicted"/>
<evidence type="ECO:0000256" key="5">
    <source>
        <dbReference type="ARBA" id="ARBA00023136"/>
    </source>
</evidence>
<sequence>MLWPALIFALTALATALILGPEEGDPVRRRLADLERLRRTAVPGAEPPGAVGPPGAGDPSGDPPLLRRRSAARGAARVLAAIGARLGRFRAGRTGGRSADRPRTPLHSPAFERLQQAGIRMLPGEFLLLRIASAGGCALLGLALGLGPAAWAAGLAGYGLPALWLRQRLARRLRAFETQLPDALALVAGALRSGYSFLQALAVVSREMPDPVAGEFARVLREHKVGVPLEDALTALSRRMGSADLDLAVTAVLIQRQVGGNLAEVLERIGGTLRDRLQLLGQIRTLTSQGRLSGWIISLLPPALGLVLYVMNPGHVGLLVQHPLGWVMLAMGLLMQTTGILVIRHLVNMDV</sequence>
<evidence type="ECO:0000256" key="7">
    <source>
        <dbReference type="SAM" id="Phobius"/>
    </source>
</evidence>